<comment type="caution">
    <text evidence="2">The sequence shown here is derived from an EMBL/GenBank/DDBJ whole genome shotgun (WGS) entry which is preliminary data.</text>
</comment>
<organism evidence="2">
    <name type="scientific">Tanacetum cinerariifolium</name>
    <name type="common">Dalmatian daisy</name>
    <name type="synonym">Chrysanthemum cinerariifolium</name>
    <dbReference type="NCBI Taxonomy" id="118510"/>
    <lineage>
        <taxon>Eukaryota</taxon>
        <taxon>Viridiplantae</taxon>
        <taxon>Streptophyta</taxon>
        <taxon>Embryophyta</taxon>
        <taxon>Tracheophyta</taxon>
        <taxon>Spermatophyta</taxon>
        <taxon>Magnoliopsida</taxon>
        <taxon>eudicotyledons</taxon>
        <taxon>Gunneridae</taxon>
        <taxon>Pentapetalae</taxon>
        <taxon>asterids</taxon>
        <taxon>campanulids</taxon>
        <taxon>Asterales</taxon>
        <taxon>Asteraceae</taxon>
        <taxon>Asteroideae</taxon>
        <taxon>Anthemideae</taxon>
        <taxon>Anthemidinae</taxon>
        <taxon>Tanacetum</taxon>
    </lineage>
</organism>
<keyword evidence="1" id="KW-0175">Coiled coil</keyword>
<evidence type="ECO:0000313" key="2">
    <source>
        <dbReference type="EMBL" id="GEU48211.1"/>
    </source>
</evidence>
<feature type="coiled-coil region" evidence="1">
    <location>
        <begin position="250"/>
        <end position="295"/>
    </location>
</feature>
<accession>A0A6L2KFH5</accession>
<sequence length="486" mass="56654">MDLLNNLLETFTALTRGVENLEQDKIAQALKIIKLKKKVRKLEKKRKLKVTGLKRLRKERQEESQAKVYHIDLEHADKVLSMLDDEPKPAELQEVIEVVTTAKLMIEVVTAATTIITVVAPITAATIIATPSAARRRKGVVIRDPKETATLSTIIHTKPKSKDKGKGIMVQEPKPLKKQAQIQQDEAYGKQDNAMLRYQALKRKPKTKAYARKNMMVYLKNMVRFKIDYFKGMSYDDIRPIFEKYFNSNVAFLEKSREELEEEESRALKRKTESSKKKAVKKQKLDEEVEELKKHLQIVPNDDDDVYTEATPLSLKVPVMEYEIHTENNKPYYKIIRADGSHQLFLTFLSLLRNFDIEDLEMLWQIVQERFASSKPKNFSDDFLLTTLTYIFEKPDVEAQVWKNQRGVHGLAKVKSWRLLDSCGVHIITFTTTQMILLVERRYPLIRFTLEQMLNNVRLEVKEESEVALELLRFIRQQQQEGYRPE</sequence>
<dbReference type="EMBL" id="BKCJ010002386">
    <property type="protein sequence ID" value="GEU48211.1"/>
    <property type="molecule type" value="Genomic_DNA"/>
</dbReference>
<proteinExistence type="predicted"/>
<name>A0A6L2KFH5_TANCI</name>
<dbReference type="AlphaFoldDB" id="A0A6L2KFH5"/>
<feature type="coiled-coil region" evidence="1">
    <location>
        <begin position="4"/>
        <end position="38"/>
    </location>
</feature>
<reference evidence="2" key="1">
    <citation type="journal article" date="2019" name="Sci. Rep.">
        <title>Draft genome of Tanacetum cinerariifolium, the natural source of mosquito coil.</title>
        <authorList>
            <person name="Yamashiro T."/>
            <person name="Shiraishi A."/>
            <person name="Satake H."/>
            <person name="Nakayama K."/>
        </authorList>
    </citation>
    <scope>NUCLEOTIDE SEQUENCE</scope>
</reference>
<evidence type="ECO:0000256" key="1">
    <source>
        <dbReference type="SAM" id="Coils"/>
    </source>
</evidence>
<gene>
    <name evidence="2" type="ORF">Tci_020189</name>
</gene>
<protein>
    <submittedName>
        <fullName evidence="2">Uncharacterized protein</fullName>
    </submittedName>
</protein>